<protein>
    <recommendedName>
        <fullName evidence="5">Membrane-associated oxidoreductase</fullName>
    </recommendedName>
</protein>
<feature type="compositionally biased region" description="Basic and acidic residues" evidence="1">
    <location>
        <begin position="32"/>
        <end position="50"/>
    </location>
</feature>
<dbReference type="OrthoDB" id="5194370at2"/>
<keyword evidence="4" id="KW-1185">Reference proteome</keyword>
<proteinExistence type="predicted"/>
<organism evidence="3 4">
    <name type="scientific">Halopolyspora algeriensis</name>
    <dbReference type="NCBI Taxonomy" id="1500506"/>
    <lineage>
        <taxon>Bacteria</taxon>
        <taxon>Bacillati</taxon>
        <taxon>Actinomycetota</taxon>
        <taxon>Actinomycetes</taxon>
        <taxon>Actinomycetes incertae sedis</taxon>
        <taxon>Halopolyspora</taxon>
    </lineage>
</organism>
<comment type="caution">
    <text evidence="3">The sequence shown here is derived from an EMBL/GenBank/DDBJ whole genome shotgun (WGS) entry which is preliminary data.</text>
</comment>
<dbReference type="EMBL" id="QPJC01000001">
    <property type="protein sequence ID" value="RCW47122.1"/>
    <property type="molecule type" value="Genomic_DNA"/>
</dbReference>
<evidence type="ECO:0000313" key="4">
    <source>
        <dbReference type="Proteomes" id="UP000253495"/>
    </source>
</evidence>
<feature type="transmembrane region" description="Helical" evidence="2">
    <location>
        <begin position="639"/>
        <end position="658"/>
    </location>
</feature>
<evidence type="ECO:0000256" key="2">
    <source>
        <dbReference type="SAM" id="Phobius"/>
    </source>
</evidence>
<gene>
    <name evidence="3" type="ORF">DFQ14_101466</name>
</gene>
<feature type="transmembrane region" description="Helical" evidence="2">
    <location>
        <begin position="670"/>
        <end position="689"/>
    </location>
</feature>
<dbReference type="RefSeq" id="WP_114451555.1">
    <property type="nucleotide sequence ID" value="NZ_QPJC01000001.1"/>
</dbReference>
<keyword evidence="2" id="KW-0812">Transmembrane</keyword>
<keyword evidence="2" id="KW-0472">Membrane</keyword>
<evidence type="ECO:0000256" key="1">
    <source>
        <dbReference type="SAM" id="MobiDB-lite"/>
    </source>
</evidence>
<dbReference type="AlphaFoldDB" id="A0A368W0G5"/>
<dbReference type="Proteomes" id="UP000253495">
    <property type="component" value="Unassembled WGS sequence"/>
</dbReference>
<feature type="region of interest" description="Disordered" evidence="1">
    <location>
        <begin position="1"/>
        <end position="50"/>
    </location>
</feature>
<reference evidence="3 4" key="1">
    <citation type="submission" date="2018-07" db="EMBL/GenBank/DDBJ databases">
        <title>Genomic Encyclopedia of Type Strains, Phase III (KMG-III): the genomes of soil and plant-associated and newly described type strains.</title>
        <authorList>
            <person name="Whitman W."/>
        </authorList>
    </citation>
    <scope>NUCLEOTIDE SEQUENCE [LARGE SCALE GENOMIC DNA]</scope>
    <source>
        <strain evidence="3 4">CECT 8575</strain>
    </source>
</reference>
<evidence type="ECO:0008006" key="5">
    <source>
        <dbReference type="Google" id="ProtNLM"/>
    </source>
</evidence>
<sequence>MAGRPWENNPTPTLAEQRLDESLGLGRPRGNRRNDAEPEQLDVHGDSHAPEQELRGEYLLRRLVESPDEGGWRLFWRSSAQPPVIRVQDSVITGLLDLRAADLPYLLEFVRCRFEEVPDLRQTKLGGLVLKRCRFPGIRGRNLSTGNDISLLGCTSACGVVDLTDAQIDGSLELTDSVLHNPAGHAVHADRLQVSGALLAIGTRVSGQLRIPGAKIGGNLNLSGAALRNRGRHALNATGIQISGSLRAEVDPRFGNRFSAAGQLAMPSARVDGELRLCGALLEPGGTPPQQDESVHGDPFSTLILDRGEIRGDARLDRGFDSGGTIRMVSTSIAGDLRMSGARIDLGWTRQEADSVEQPPRAMHLDSAKVLGNLDAVEAVLYGQVRMVDVHVSGSFQLNRAVLDGPGTDVVLANRVWVGSNLNCRDADISGTLHLQGAHVGANLDLRSTCLTEPAWHPHRAVYKPSLDLRASFIGGDLVCATGRRAFSAEGEIQLRRATVARQTNFWGCLLGKDSTANANAVNAFGLSTQELTLLPTKAPHGRIRLRQAHCELLEDNDALWAATGGVDVEGFTYDNFAKPVKPTDRARVRQRLQWLRSISHGRYQPGPYDQLATVFRENGNEQHAATVLIEKQRRRYRAIAATLWRPLRLSVLLWSLLQRVTVNYGYQPVRALLWLLLFALAGTAWFAGHRLEPINAEDSPVWNPFLYTVDQLVPIINLGHDVMWRATGHSQWITVVLIAVGWILATTVAAGITRFLRRER</sequence>
<feature type="transmembrane region" description="Helical" evidence="2">
    <location>
        <begin position="733"/>
        <end position="757"/>
    </location>
</feature>
<name>A0A368W0G5_9ACTN</name>
<keyword evidence="2" id="KW-1133">Transmembrane helix</keyword>
<evidence type="ECO:0000313" key="3">
    <source>
        <dbReference type="EMBL" id="RCW47122.1"/>
    </source>
</evidence>
<accession>A0A368W0G5</accession>